<gene>
    <name evidence="3" type="ORF">FLP08_14985</name>
</gene>
<evidence type="ECO:0008006" key="5">
    <source>
        <dbReference type="Google" id="ProtNLM"/>
    </source>
</evidence>
<name>A0A7K1LST8_9FLAO</name>
<dbReference type="AlphaFoldDB" id="A0A7K1LST8"/>
<organism evidence="3 4">
    <name type="scientific">Christiangramia aestuarii</name>
    <dbReference type="NCBI Taxonomy" id="1028746"/>
    <lineage>
        <taxon>Bacteria</taxon>
        <taxon>Pseudomonadati</taxon>
        <taxon>Bacteroidota</taxon>
        <taxon>Flavobacteriia</taxon>
        <taxon>Flavobacteriales</taxon>
        <taxon>Flavobacteriaceae</taxon>
        <taxon>Christiangramia</taxon>
    </lineage>
</organism>
<evidence type="ECO:0000313" key="3">
    <source>
        <dbReference type="EMBL" id="MUP43884.1"/>
    </source>
</evidence>
<evidence type="ECO:0000313" key="4">
    <source>
        <dbReference type="Proteomes" id="UP000460416"/>
    </source>
</evidence>
<sequence>MKLLLSLSFLFISFNIFGQEVKIDTIRIELSDKLTSGFEENNYYPLIKTGNKKIDSLINYDLKNKLTREEMPNISIDSTLNEWASYGLVFLDFQINYNKNRILSLRIDAEGCGAYCTNWTEFYNYSTDTGKALKLSDIVDLTYLKDDILKKKNKQYQLNREELKKQLDEDEGLDLSTYQFILERYNECDKSFEINQFALYEDHLEIIEGCNLPHAFKPSTPIIDIQYDLSDIKEHLKIKN</sequence>
<evidence type="ECO:0000256" key="2">
    <source>
        <dbReference type="SAM" id="SignalP"/>
    </source>
</evidence>
<protein>
    <recommendedName>
        <fullName evidence="5">DUF4163 domain-containing protein</fullName>
    </recommendedName>
</protein>
<evidence type="ECO:0000256" key="1">
    <source>
        <dbReference type="SAM" id="Coils"/>
    </source>
</evidence>
<keyword evidence="4" id="KW-1185">Reference proteome</keyword>
<feature type="signal peptide" evidence="2">
    <location>
        <begin position="1"/>
        <end position="18"/>
    </location>
</feature>
<dbReference type="EMBL" id="VJVW01000009">
    <property type="protein sequence ID" value="MUP43884.1"/>
    <property type="molecule type" value="Genomic_DNA"/>
</dbReference>
<feature type="coiled-coil region" evidence="1">
    <location>
        <begin position="146"/>
        <end position="173"/>
    </location>
</feature>
<dbReference type="OrthoDB" id="9127154at2"/>
<accession>A0A7K1LST8</accession>
<dbReference type="Proteomes" id="UP000460416">
    <property type="component" value="Unassembled WGS sequence"/>
</dbReference>
<comment type="caution">
    <text evidence="3">The sequence shown here is derived from an EMBL/GenBank/DDBJ whole genome shotgun (WGS) entry which is preliminary data.</text>
</comment>
<keyword evidence="1" id="KW-0175">Coiled coil</keyword>
<feature type="chain" id="PRO_5029698056" description="DUF4163 domain-containing protein" evidence="2">
    <location>
        <begin position="19"/>
        <end position="240"/>
    </location>
</feature>
<dbReference type="Gene3D" id="3.30.565.40">
    <property type="entry name" value="Fervidobacterium nodosum Rt17-B1 like"/>
    <property type="match status" value="1"/>
</dbReference>
<proteinExistence type="predicted"/>
<dbReference type="RefSeq" id="WP_156277952.1">
    <property type="nucleotide sequence ID" value="NZ_BAABGI010000007.1"/>
</dbReference>
<keyword evidence="2" id="KW-0732">Signal</keyword>
<reference evidence="3 4" key="1">
    <citation type="submission" date="2019-07" db="EMBL/GenBank/DDBJ databases">
        <title>Gramella aestuarii sp. nov., isolated from a tidal flat, and emended description of Gramella echinicola.</title>
        <authorList>
            <person name="Liu L."/>
        </authorList>
    </citation>
    <scope>NUCLEOTIDE SEQUENCE [LARGE SCALE GENOMIC DNA]</scope>
    <source>
        <strain evidence="3 4">BS12</strain>
    </source>
</reference>